<dbReference type="EMBL" id="JTDF01016866">
    <property type="protein sequence ID" value="KAF8562814.1"/>
    <property type="molecule type" value="Genomic_DNA"/>
</dbReference>
<keyword evidence="2" id="KW-1185">Reference proteome</keyword>
<comment type="caution">
    <text evidence="1">The sequence shown here is derived from an EMBL/GenBank/DDBJ whole genome shotgun (WGS) entry which is preliminary data.</text>
</comment>
<dbReference type="PANTHER" id="PTHR28434">
    <property type="entry name" value="PROTEIN C3ORF33"/>
    <property type="match status" value="1"/>
</dbReference>
<accession>A0A8T0D753</accession>
<protein>
    <recommendedName>
        <fullName evidence="3">TNase-like domain-containing protein</fullName>
    </recommendedName>
</protein>
<dbReference type="GO" id="GO:0005615">
    <property type="term" value="C:extracellular space"/>
    <property type="evidence" value="ECO:0007669"/>
    <property type="project" value="TreeGrafter"/>
</dbReference>
<dbReference type="PANTHER" id="PTHR28434:SF1">
    <property type="entry name" value="PROTEIN C3ORF33"/>
    <property type="match status" value="1"/>
</dbReference>
<name>A0A8T0D753_9TREM</name>
<dbReference type="InterPro" id="IPR042421">
    <property type="entry name" value="C3orf33-like"/>
</dbReference>
<evidence type="ECO:0000313" key="2">
    <source>
        <dbReference type="Proteomes" id="UP000699462"/>
    </source>
</evidence>
<dbReference type="InterPro" id="IPR035437">
    <property type="entry name" value="SNase_OB-fold_sf"/>
</dbReference>
<proteinExistence type="predicted"/>
<dbReference type="OrthoDB" id="6220511at2759"/>
<dbReference type="AlphaFoldDB" id="A0A8T0D753"/>
<gene>
    <name evidence="1" type="ORF">P879_11621</name>
</gene>
<dbReference type="Proteomes" id="UP000699462">
    <property type="component" value="Unassembled WGS sequence"/>
</dbReference>
<reference evidence="1 2" key="1">
    <citation type="submission" date="2019-07" db="EMBL/GenBank/DDBJ databases">
        <title>Annotation for the trematode Paragonimus westermani.</title>
        <authorList>
            <person name="Choi Y.-J."/>
        </authorList>
    </citation>
    <scope>NUCLEOTIDE SEQUENCE [LARGE SCALE GENOMIC DNA]</scope>
    <source>
        <strain evidence="1">180907_Pwestermani</strain>
    </source>
</reference>
<evidence type="ECO:0000313" key="1">
    <source>
        <dbReference type="EMBL" id="KAF8562814.1"/>
    </source>
</evidence>
<evidence type="ECO:0008006" key="3">
    <source>
        <dbReference type="Google" id="ProtNLM"/>
    </source>
</evidence>
<organism evidence="1 2">
    <name type="scientific">Paragonimus westermani</name>
    <dbReference type="NCBI Taxonomy" id="34504"/>
    <lineage>
        <taxon>Eukaryota</taxon>
        <taxon>Metazoa</taxon>
        <taxon>Spiralia</taxon>
        <taxon>Lophotrochozoa</taxon>
        <taxon>Platyhelminthes</taxon>
        <taxon>Trematoda</taxon>
        <taxon>Digenea</taxon>
        <taxon>Plagiorchiida</taxon>
        <taxon>Troglotremata</taxon>
        <taxon>Troglotrematidae</taxon>
        <taxon>Paragonimus</taxon>
    </lineage>
</organism>
<dbReference type="SUPFAM" id="SSF50199">
    <property type="entry name" value="Staphylococcal nuclease"/>
    <property type="match status" value="1"/>
</dbReference>
<sequence length="235" mass="26497">MLITSLFRFRSVPITVSYDEHYLLPQCLPLTGYKSGWMNICGSCGRYLLCSDFVVYIFSPNIIILFQSISAIPTKLYSRHLKLRGSIVSVQSNGVIHITHRPFFNILWTPTDSGSNALPVVLPVTHSNQSINWLQKYLRPGTSIQFILLGLDANCSTLVALVFRSQSILFTDVVSALLRDGLCSLAYPSAELVPSARLNGYRTKQTKSIRKRRGIWKNEISETGVLARIKRLFRN</sequence>